<dbReference type="PANTHER" id="PTHR10209">
    <property type="entry name" value="OXIDOREDUCTASE, 2OG-FE II OXYGENASE FAMILY PROTEIN"/>
    <property type="match status" value="1"/>
</dbReference>
<accession>A0A371G092</accession>
<feature type="domain" description="Non-haem dioxygenase N-terminal" evidence="4">
    <location>
        <begin position="68"/>
        <end position="161"/>
    </location>
</feature>
<dbReference type="GO" id="GO:0046872">
    <property type="term" value="F:metal ion binding"/>
    <property type="evidence" value="ECO:0007669"/>
    <property type="project" value="UniProtKB-KW"/>
</dbReference>
<evidence type="ECO:0000256" key="1">
    <source>
        <dbReference type="ARBA" id="ARBA00022723"/>
    </source>
</evidence>
<dbReference type="PANTHER" id="PTHR10209:SF859">
    <property type="entry name" value="OS03G0690500 PROTEIN"/>
    <property type="match status" value="1"/>
</dbReference>
<dbReference type="SUPFAM" id="SSF51197">
    <property type="entry name" value="Clavaminate synthase-like"/>
    <property type="match status" value="1"/>
</dbReference>
<comment type="caution">
    <text evidence="5">The sequence shown here is derived from an EMBL/GenBank/DDBJ whole genome shotgun (WGS) entry which is preliminary data.</text>
</comment>
<reference evidence="5" key="1">
    <citation type="submission" date="2018-05" db="EMBL/GenBank/DDBJ databases">
        <title>Draft genome of Mucuna pruriens seed.</title>
        <authorList>
            <person name="Nnadi N.E."/>
            <person name="Vos R."/>
            <person name="Hasami M.H."/>
            <person name="Devisetty U.K."/>
            <person name="Aguiy J.C."/>
        </authorList>
    </citation>
    <scope>NUCLEOTIDE SEQUENCE [LARGE SCALE GENOMIC DNA]</scope>
    <source>
        <strain evidence="5">JCA_2017</strain>
    </source>
</reference>
<dbReference type="Gene3D" id="2.60.120.330">
    <property type="entry name" value="B-lactam Antibiotic, Isopenicillin N Synthase, Chain"/>
    <property type="match status" value="1"/>
</dbReference>
<dbReference type="Pfam" id="PF14226">
    <property type="entry name" value="DIOX_N"/>
    <property type="match status" value="1"/>
</dbReference>
<keyword evidence="1" id="KW-0479">Metal-binding</keyword>
<dbReference type="GO" id="GO:0016491">
    <property type="term" value="F:oxidoreductase activity"/>
    <property type="evidence" value="ECO:0007669"/>
    <property type="project" value="UniProtKB-KW"/>
</dbReference>
<keyword evidence="6" id="KW-1185">Reference proteome</keyword>
<keyword evidence="2" id="KW-0560">Oxidoreductase</keyword>
<evidence type="ECO:0000256" key="3">
    <source>
        <dbReference type="ARBA" id="ARBA00023004"/>
    </source>
</evidence>
<protein>
    <submittedName>
        <fullName evidence="5">1-aminocyclopropane-1-carboxylate oxidase-like 1</fullName>
    </submittedName>
</protein>
<dbReference type="AlphaFoldDB" id="A0A371G092"/>
<evidence type="ECO:0000259" key="4">
    <source>
        <dbReference type="Pfam" id="PF14226"/>
    </source>
</evidence>
<proteinExistence type="predicted"/>
<dbReference type="OrthoDB" id="288590at2759"/>
<name>A0A371G092_MUCPR</name>
<dbReference type="EMBL" id="QJKJ01007190">
    <property type="protein sequence ID" value="RDX83977.1"/>
    <property type="molecule type" value="Genomic_DNA"/>
</dbReference>
<evidence type="ECO:0000256" key="2">
    <source>
        <dbReference type="ARBA" id="ARBA00023002"/>
    </source>
</evidence>
<dbReference type="InterPro" id="IPR027443">
    <property type="entry name" value="IPNS-like_sf"/>
</dbReference>
<sequence length="225" mass="25293">MLTTRVPGTGDTSIHPTCFHEELGSHQCDIVEAQAGLRASHNSPNNTLPSFVTCFEYSSNSLAGVDEDPARRKVVVEKTSEASEKWGFFQVVNHGIPISVLEDMKSGVHGFYEQDSKVQRELCMRDPLRPLVYNSNFDLYSSPSANWRDTFYCFMAPRPPKPQDLPSVCRDILLEYSKQVMKLESVLFELLSEALKLNPNYLNDIGAMKDSQLFAIATLPVQNQN</sequence>
<evidence type="ECO:0000313" key="6">
    <source>
        <dbReference type="Proteomes" id="UP000257109"/>
    </source>
</evidence>
<organism evidence="5 6">
    <name type="scientific">Mucuna pruriens</name>
    <name type="common">Velvet bean</name>
    <name type="synonym">Dolichos pruriens</name>
    <dbReference type="NCBI Taxonomy" id="157652"/>
    <lineage>
        <taxon>Eukaryota</taxon>
        <taxon>Viridiplantae</taxon>
        <taxon>Streptophyta</taxon>
        <taxon>Embryophyta</taxon>
        <taxon>Tracheophyta</taxon>
        <taxon>Spermatophyta</taxon>
        <taxon>Magnoliopsida</taxon>
        <taxon>eudicotyledons</taxon>
        <taxon>Gunneridae</taxon>
        <taxon>Pentapetalae</taxon>
        <taxon>rosids</taxon>
        <taxon>fabids</taxon>
        <taxon>Fabales</taxon>
        <taxon>Fabaceae</taxon>
        <taxon>Papilionoideae</taxon>
        <taxon>50 kb inversion clade</taxon>
        <taxon>NPAAA clade</taxon>
        <taxon>indigoferoid/millettioid clade</taxon>
        <taxon>Phaseoleae</taxon>
        <taxon>Mucuna</taxon>
    </lineage>
</organism>
<feature type="non-terminal residue" evidence="5">
    <location>
        <position position="1"/>
    </location>
</feature>
<evidence type="ECO:0000313" key="5">
    <source>
        <dbReference type="EMBL" id="RDX83977.1"/>
    </source>
</evidence>
<gene>
    <name evidence="5" type="ORF">CR513_35044</name>
</gene>
<dbReference type="InterPro" id="IPR026992">
    <property type="entry name" value="DIOX_N"/>
</dbReference>
<dbReference type="STRING" id="157652.A0A371G092"/>
<keyword evidence="3" id="KW-0408">Iron</keyword>
<dbReference type="Proteomes" id="UP000257109">
    <property type="component" value="Unassembled WGS sequence"/>
</dbReference>